<dbReference type="EMBL" id="LR797471">
    <property type="protein sequence ID" value="CAB4218840.1"/>
    <property type="molecule type" value="Genomic_DNA"/>
</dbReference>
<name>A0A6J5SUB8_9CAUD</name>
<proteinExistence type="predicted"/>
<accession>A0A6J5SUB8</accession>
<reference evidence="1" key="1">
    <citation type="submission" date="2020-05" db="EMBL/GenBank/DDBJ databases">
        <authorList>
            <person name="Chiriac C."/>
            <person name="Salcher M."/>
            <person name="Ghai R."/>
            <person name="Kavagutti S V."/>
        </authorList>
    </citation>
    <scope>NUCLEOTIDE SEQUENCE</scope>
</reference>
<protein>
    <submittedName>
        <fullName evidence="1">Uncharacterized protein</fullName>
    </submittedName>
</protein>
<organism evidence="1">
    <name type="scientific">uncultured Caudovirales phage</name>
    <dbReference type="NCBI Taxonomy" id="2100421"/>
    <lineage>
        <taxon>Viruses</taxon>
        <taxon>Duplodnaviria</taxon>
        <taxon>Heunggongvirae</taxon>
        <taxon>Uroviricota</taxon>
        <taxon>Caudoviricetes</taxon>
        <taxon>Peduoviridae</taxon>
        <taxon>Maltschvirus</taxon>
        <taxon>Maltschvirus maltsch</taxon>
    </lineage>
</organism>
<gene>
    <name evidence="1" type="ORF">UFOVP1610_54</name>
</gene>
<evidence type="ECO:0000313" key="1">
    <source>
        <dbReference type="EMBL" id="CAB4218840.1"/>
    </source>
</evidence>
<sequence>MKSRHHAIRDLLLASEDGLTVNQLADHFGATSKTICKTLKTVCGVYIDRWTGPSRGQYAAVYMCVETPKNAPRP</sequence>